<geneLocation type="plasmid" evidence="1">
    <name>pAoF64/95</name>
</geneLocation>
<proteinExistence type="predicted"/>
<dbReference type="EMBL" id="JX683454">
    <property type="protein sequence ID" value="AFX65580.1"/>
    <property type="molecule type" value="Genomic_DNA"/>
</dbReference>
<name>K7WN02_AGRTU</name>
<sequence length="209" mass="23665">MAGVDSGSDKQIFLAPRRSDEDWRRLSSQLIIGSDASPWAAAFQEFFFERLESRYLKPIRLLQNEGSWEGEGFSIVSIQCAMLEFLAACRGGLIYRHRNPQPPFEYSASGELFASFLSETAPFNALFTRDDAVEFYRKVRCALLHEARTKGGWTIHASGRTGVNCSRKIVYRNTFQTLIEDYIDGYGCDLLADTDLQAAFVRKFDELAS</sequence>
<keyword evidence="1" id="KW-0614">Plasmid</keyword>
<evidence type="ECO:0000313" key="1">
    <source>
        <dbReference type="EMBL" id="AFX65580.1"/>
    </source>
</evidence>
<accession>K7WN02</accession>
<organism evidence="1">
    <name type="scientific">Agrobacterium tumefaciens</name>
    <dbReference type="NCBI Taxonomy" id="358"/>
    <lineage>
        <taxon>Bacteria</taxon>
        <taxon>Pseudomonadati</taxon>
        <taxon>Pseudomonadota</taxon>
        <taxon>Alphaproteobacteria</taxon>
        <taxon>Hyphomicrobiales</taxon>
        <taxon>Rhizobiaceae</taxon>
        <taxon>Rhizobium/Agrobacterium group</taxon>
        <taxon>Agrobacterium</taxon>
        <taxon>Agrobacterium tumefaciens complex</taxon>
    </lineage>
</organism>
<protein>
    <submittedName>
        <fullName evidence="1">Uncharacterized protein</fullName>
    </submittedName>
</protein>
<dbReference type="AlphaFoldDB" id="K7WN02"/>
<reference evidence="1" key="1">
    <citation type="journal article" date="2014" name="J. Bacteriol.">
        <title>Quorum-dependent mannopine-inducible conjugative transfer of an Agrobacterium opine-catabolic plasmid.</title>
        <authorList>
            <person name="Wetzel M.E."/>
            <person name="Kim K.S."/>
            <person name="Miller M."/>
            <person name="Olsen G.J."/>
            <person name="Farrand S.K."/>
        </authorList>
    </citation>
    <scope>NUCLEOTIDE SEQUENCE</scope>
    <source>
        <strain evidence="1">F64/95</strain>
        <plasmid evidence="1">pAoF64/95</plasmid>
    </source>
</reference>